<sequence>MEFFISAATAEDVPGLMLSAGALFREDGGRRDPFVDVEWPERDGRDYYTMMVDDPGRLALTARLGTPDGLLIGHLTGQMRAPDAVRPEAVVADLVSMRVAEEWRGRGVGERLADRFLDWAREKGANRAVVSAYAANSGAIRFYRARGFVPMSLSLQTDPRTGG</sequence>
<dbReference type="EMBL" id="BOOI01000015">
    <property type="protein sequence ID" value="GIH83546.1"/>
    <property type="molecule type" value="Genomic_DNA"/>
</dbReference>
<organism evidence="2 3">
    <name type="scientific">Planobispora rosea</name>
    <dbReference type="NCBI Taxonomy" id="35762"/>
    <lineage>
        <taxon>Bacteria</taxon>
        <taxon>Bacillati</taxon>
        <taxon>Actinomycetota</taxon>
        <taxon>Actinomycetes</taxon>
        <taxon>Streptosporangiales</taxon>
        <taxon>Streptosporangiaceae</taxon>
        <taxon>Planobispora</taxon>
    </lineage>
</organism>
<name>A0A8J3RUZ4_PLARO</name>
<dbReference type="PROSITE" id="PS51186">
    <property type="entry name" value="GNAT"/>
    <property type="match status" value="1"/>
</dbReference>
<feature type="domain" description="N-acetyltransferase" evidence="1">
    <location>
        <begin position="3"/>
        <end position="163"/>
    </location>
</feature>
<comment type="caution">
    <text evidence="2">The sequence shown here is derived from an EMBL/GenBank/DDBJ whole genome shotgun (WGS) entry which is preliminary data.</text>
</comment>
<dbReference type="InterPro" id="IPR016181">
    <property type="entry name" value="Acyl_CoA_acyltransferase"/>
</dbReference>
<dbReference type="RefSeq" id="WP_068924077.1">
    <property type="nucleotide sequence ID" value="NZ_BMQP01000005.1"/>
</dbReference>
<dbReference type="Gene3D" id="3.40.630.30">
    <property type="match status" value="1"/>
</dbReference>
<dbReference type="InterPro" id="IPR000182">
    <property type="entry name" value="GNAT_dom"/>
</dbReference>
<accession>A0A8J3RUZ4</accession>
<evidence type="ECO:0000259" key="1">
    <source>
        <dbReference type="PROSITE" id="PS51186"/>
    </source>
</evidence>
<keyword evidence="3" id="KW-1185">Reference proteome</keyword>
<proteinExistence type="predicted"/>
<dbReference type="OrthoDB" id="9799092at2"/>
<dbReference type="Pfam" id="PF00583">
    <property type="entry name" value="Acetyltransf_1"/>
    <property type="match status" value="1"/>
</dbReference>
<dbReference type="CDD" id="cd04301">
    <property type="entry name" value="NAT_SF"/>
    <property type="match status" value="1"/>
</dbReference>
<gene>
    <name evidence="2" type="ORF">Pro02_19540</name>
</gene>
<evidence type="ECO:0000313" key="2">
    <source>
        <dbReference type="EMBL" id="GIH83546.1"/>
    </source>
</evidence>
<protein>
    <recommendedName>
        <fullName evidence="1">N-acetyltransferase domain-containing protein</fullName>
    </recommendedName>
</protein>
<dbReference type="AlphaFoldDB" id="A0A8J3RUZ4"/>
<dbReference type="Proteomes" id="UP000655044">
    <property type="component" value="Unassembled WGS sequence"/>
</dbReference>
<evidence type="ECO:0000313" key="3">
    <source>
        <dbReference type="Proteomes" id="UP000655044"/>
    </source>
</evidence>
<dbReference type="GO" id="GO:0016747">
    <property type="term" value="F:acyltransferase activity, transferring groups other than amino-acyl groups"/>
    <property type="evidence" value="ECO:0007669"/>
    <property type="project" value="InterPro"/>
</dbReference>
<reference evidence="2" key="1">
    <citation type="submission" date="2021-01" db="EMBL/GenBank/DDBJ databases">
        <title>Whole genome shotgun sequence of Planobispora rosea NBRC 15558.</title>
        <authorList>
            <person name="Komaki H."/>
            <person name="Tamura T."/>
        </authorList>
    </citation>
    <scope>NUCLEOTIDE SEQUENCE</scope>
    <source>
        <strain evidence="2">NBRC 15558</strain>
    </source>
</reference>
<dbReference type="SUPFAM" id="SSF55729">
    <property type="entry name" value="Acyl-CoA N-acyltransferases (Nat)"/>
    <property type="match status" value="1"/>
</dbReference>
<dbReference type="PANTHER" id="PTHR43072">
    <property type="entry name" value="N-ACETYLTRANSFERASE"/>
    <property type="match status" value="1"/>
</dbReference>